<reference evidence="3" key="2">
    <citation type="submission" date="2020-10" db="UniProtKB">
        <authorList>
            <consortium name="WormBaseParasite"/>
        </authorList>
    </citation>
    <scope>IDENTIFICATION</scope>
</reference>
<dbReference type="WBParaSite" id="Pan_g23901.t1">
    <property type="protein sequence ID" value="Pan_g23901.t1"/>
    <property type="gene ID" value="Pan_g23901"/>
</dbReference>
<keyword evidence="1" id="KW-0472">Membrane</keyword>
<keyword evidence="1" id="KW-0812">Transmembrane</keyword>
<feature type="transmembrane region" description="Helical" evidence="1">
    <location>
        <begin position="110"/>
        <end position="130"/>
    </location>
</feature>
<keyword evidence="2" id="KW-1185">Reference proteome</keyword>
<dbReference type="Proteomes" id="UP000492821">
    <property type="component" value="Unassembled WGS sequence"/>
</dbReference>
<organism evidence="2 3">
    <name type="scientific">Panagrellus redivivus</name>
    <name type="common">Microworm</name>
    <dbReference type="NCBI Taxonomy" id="6233"/>
    <lineage>
        <taxon>Eukaryota</taxon>
        <taxon>Metazoa</taxon>
        <taxon>Ecdysozoa</taxon>
        <taxon>Nematoda</taxon>
        <taxon>Chromadorea</taxon>
        <taxon>Rhabditida</taxon>
        <taxon>Tylenchina</taxon>
        <taxon>Panagrolaimomorpha</taxon>
        <taxon>Panagrolaimoidea</taxon>
        <taxon>Panagrolaimidae</taxon>
        <taxon>Panagrellus</taxon>
    </lineage>
</organism>
<keyword evidence="1" id="KW-1133">Transmembrane helix</keyword>
<dbReference type="AlphaFoldDB" id="A0A7E4VQY7"/>
<evidence type="ECO:0000313" key="3">
    <source>
        <dbReference type="WBParaSite" id="Pan_g23901.t1"/>
    </source>
</evidence>
<feature type="transmembrane region" description="Helical" evidence="1">
    <location>
        <begin position="188"/>
        <end position="209"/>
    </location>
</feature>
<proteinExistence type="predicted"/>
<evidence type="ECO:0000313" key="2">
    <source>
        <dbReference type="Proteomes" id="UP000492821"/>
    </source>
</evidence>
<reference evidence="2" key="1">
    <citation type="journal article" date="2013" name="Genetics">
        <title>The draft genome and transcriptome of Panagrellus redivivus are shaped by the harsh demands of a free-living lifestyle.</title>
        <authorList>
            <person name="Srinivasan J."/>
            <person name="Dillman A.R."/>
            <person name="Macchietto M.G."/>
            <person name="Heikkinen L."/>
            <person name="Lakso M."/>
            <person name="Fracchia K.M."/>
            <person name="Antoshechkin I."/>
            <person name="Mortazavi A."/>
            <person name="Wong G."/>
            <person name="Sternberg P.W."/>
        </authorList>
    </citation>
    <scope>NUCLEOTIDE SEQUENCE [LARGE SCALE GENOMIC DNA]</scope>
    <source>
        <strain evidence="2">MT8872</strain>
    </source>
</reference>
<name>A0A7E4VQY7_PANRE</name>
<feature type="transmembrane region" description="Helical" evidence="1">
    <location>
        <begin position="150"/>
        <end position="168"/>
    </location>
</feature>
<accession>A0A7E4VQY7</accession>
<sequence>MLDVFKTPKTTIECRSADSPILKSEAKLSVGGASGRSSPYSPPSPSAIVFGRRLTAIYRPDTLFFGENYRCCCDLIHIVNAGYTVAILDGLKLIIELAFFSSLVGYFDTFHVAHLTWALVAFVAAGFGFWQERFFLFWPILALKATKMSFTLISMIIILCFSLVYRPWLYRLIKWAYPRVEHPISFGIGLSILLLVILAIDAIVFDVIYRLQTYYRRKAMAIYFMERREILRILA</sequence>
<protein>
    <submittedName>
        <fullName evidence="3">TLC domain-containing protein</fullName>
    </submittedName>
</protein>
<evidence type="ECO:0000256" key="1">
    <source>
        <dbReference type="SAM" id="Phobius"/>
    </source>
</evidence>